<sequence>MLIIYLMKAALRLHSTLLNTTECSLAKSTLPTWNFVENKSVQKHFTFKDFKEAWEFMKLTAKVAEQHDHHPEWTNVFKRVEVRLTTHSAGGLTLKDVWLAKFMDQAESIVKHEHDE</sequence>
<organism evidence="6 7">
    <name type="scientific">Stentor coeruleus</name>
    <dbReference type="NCBI Taxonomy" id="5963"/>
    <lineage>
        <taxon>Eukaryota</taxon>
        <taxon>Sar</taxon>
        <taxon>Alveolata</taxon>
        <taxon>Ciliophora</taxon>
        <taxon>Postciliodesmatophora</taxon>
        <taxon>Heterotrichea</taxon>
        <taxon>Heterotrichida</taxon>
        <taxon>Stentoridae</taxon>
        <taxon>Stentor</taxon>
    </lineage>
</organism>
<dbReference type="GO" id="GO:0008124">
    <property type="term" value="F:4-alpha-hydroxytetrahydrobiopterin dehydratase activity"/>
    <property type="evidence" value="ECO:0007669"/>
    <property type="project" value="UniProtKB-EC"/>
</dbReference>
<comment type="caution">
    <text evidence="6">The sequence shown here is derived from an EMBL/GenBank/DDBJ whole genome shotgun (WGS) entry which is preliminary data.</text>
</comment>
<proteinExistence type="inferred from homology"/>
<keyword evidence="4" id="KW-0456">Lyase</keyword>
<dbReference type="Gene3D" id="3.30.1360.20">
    <property type="entry name" value="Transcriptional coactivator/pterin dehydratase"/>
    <property type="match status" value="1"/>
</dbReference>
<comment type="catalytic activity">
    <reaction evidence="1">
        <text>(4aS,6R)-4a-hydroxy-L-erythro-5,6,7,8-tetrahydrobiopterin = (6R)-L-erythro-6,7-dihydrobiopterin + H2O</text>
        <dbReference type="Rhea" id="RHEA:11920"/>
        <dbReference type="ChEBI" id="CHEBI:15377"/>
        <dbReference type="ChEBI" id="CHEBI:15642"/>
        <dbReference type="ChEBI" id="CHEBI:43120"/>
        <dbReference type="EC" id="4.2.1.96"/>
    </reaction>
</comment>
<dbReference type="SUPFAM" id="SSF55248">
    <property type="entry name" value="PCD-like"/>
    <property type="match status" value="1"/>
</dbReference>
<protein>
    <recommendedName>
        <fullName evidence="3">4a-hydroxytetrahydrobiopterin dehydratase</fullName>
        <ecNumber evidence="3">4.2.1.96</ecNumber>
    </recommendedName>
    <alternativeName>
        <fullName evidence="5">4-alpha-hydroxy-tetrahydropterin dehydratase</fullName>
    </alternativeName>
</protein>
<comment type="similarity">
    <text evidence="2">Belongs to the pterin-4-alpha-carbinolamine dehydratase family.</text>
</comment>
<accession>A0A1R2BDN3</accession>
<dbReference type="InterPro" id="IPR001533">
    <property type="entry name" value="Pterin_deHydtase"/>
</dbReference>
<dbReference type="PANTHER" id="PTHR12599:SF0">
    <property type="entry name" value="PTERIN-4-ALPHA-CARBINOLAMINE DEHYDRATASE"/>
    <property type="match status" value="1"/>
</dbReference>
<reference evidence="6 7" key="1">
    <citation type="submission" date="2016-11" db="EMBL/GenBank/DDBJ databases">
        <title>The macronuclear genome of Stentor coeruleus: a giant cell with tiny introns.</title>
        <authorList>
            <person name="Slabodnick M."/>
            <person name="Ruby J.G."/>
            <person name="Reiff S.B."/>
            <person name="Swart E.C."/>
            <person name="Gosai S."/>
            <person name="Prabakaran S."/>
            <person name="Witkowska E."/>
            <person name="Larue G.E."/>
            <person name="Fisher S."/>
            <person name="Freeman R.M."/>
            <person name="Gunawardena J."/>
            <person name="Chu W."/>
            <person name="Stover N.A."/>
            <person name="Gregory B.D."/>
            <person name="Nowacki M."/>
            <person name="Derisi J."/>
            <person name="Roy S.W."/>
            <person name="Marshall W.F."/>
            <person name="Sood P."/>
        </authorList>
    </citation>
    <scope>NUCLEOTIDE SEQUENCE [LARGE SCALE GENOMIC DNA]</scope>
    <source>
        <strain evidence="6">WM001</strain>
    </source>
</reference>
<dbReference type="InterPro" id="IPR036428">
    <property type="entry name" value="PCD_sf"/>
</dbReference>
<evidence type="ECO:0000313" key="6">
    <source>
        <dbReference type="EMBL" id="OMJ74850.1"/>
    </source>
</evidence>
<dbReference type="EC" id="4.2.1.96" evidence="3"/>
<gene>
    <name evidence="6" type="ORF">SteCoe_26154</name>
</gene>
<evidence type="ECO:0000256" key="2">
    <source>
        <dbReference type="ARBA" id="ARBA00006472"/>
    </source>
</evidence>
<dbReference type="HAMAP" id="MF_00434">
    <property type="entry name" value="Pterin_4_alpha"/>
    <property type="match status" value="1"/>
</dbReference>
<name>A0A1R2BDN3_9CILI</name>
<evidence type="ECO:0000256" key="3">
    <source>
        <dbReference type="ARBA" id="ARBA00013252"/>
    </source>
</evidence>
<evidence type="ECO:0000256" key="5">
    <source>
        <dbReference type="ARBA" id="ARBA00030497"/>
    </source>
</evidence>
<keyword evidence="7" id="KW-1185">Reference proteome</keyword>
<dbReference type="Proteomes" id="UP000187209">
    <property type="component" value="Unassembled WGS sequence"/>
</dbReference>
<dbReference type="OrthoDB" id="277398at2759"/>
<evidence type="ECO:0000313" key="7">
    <source>
        <dbReference type="Proteomes" id="UP000187209"/>
    </source>
</evidence>
<dbReference type="GO" id="GO:0006729">
    <property type="term" value="P:tetrahydrobiopterin biosynthetic process"/>
    <property type="evidence" value="ECO:0007669"/>
    <property type="project" value="InterPro"/>
</dbReference>
<evidence type="ECO:0000256" key="4">
    <source>
        <dbReference type="ARBA" id="ARBA00023239"/>
    </source>
</evidence>
<evidence type="ECO:0000256" key="1">
    <source>
        <dbReference type="ARBA" id="ARBA00001554"/>
    </source>
</evidence>
<dbReference type="PANTHER" id="PTHR12599">
    <property type="entry name" value="PTERIN-4-ALPHA-CARBINOLAMINE DEHYDRATASE"/>
    <property type="match status" value="1"/>
</dbReference>
<dbReference type="Pfam" id="PF01329">
    <property type="entry name" value="Pterin_4a"/>
    <property type="match status" value="1"/>
</dbReference>
<dbReference type="AlphaFoldDB" id="A0A1R2BDN3"/>
<dbReference type="EMBL" id="MPUH01000725">
    <property type="protein sequence ID" value="OMJ74850.1"/>
    <property type="molecule type" value="Genomic_DNA"/>
</dbReference>